<dbReference type="Proteomes" id="UP000095228">
    <property type="component" value="Chromosome"/>
</dbReference>
<dbReference type="EC" id="3.1.-.-" evidence="5 6"/>
<dbReference type="NCBIfam" id="TIGR00277">
    <property type="entry name" value="HDIG"/>
    <property type="match status" value="1"/>
</dbReference>
<proteinExistence type="inferred from homology"/>
<dbReference type="PANTHER" id="PTHR12826">
    <property type="entry name" value="RIBONUCLEASE Y"/>
    <property type="match status" value="1"/>
</dbReference>
<dbReference type="PATRIC" id="fig|1838286.3.peg.1681"/>
<dbReference type="InterPro" id="IPR022711">
    <property type="entry name" value="RNase_Y_N"/>
</dbReference>
<evidence type="ECO:0000259" key="8">
    <source>
        <dbReference type="PROSITE" id="PS51831"/>
    </source>
</evidence>
<keyword evidence="2 5" id="KW-0255">Endonuclease</keyword>
<dbReference type="InterPro" id="IPR003607">
    <property type="entry name" value="HD/PDEase_dom"/>
</dbReference>
<dbReference type="Pfam" id="PF12072">
    <property type="entry name" value="RNase_Y_N"/>
    <property type="match status" value="1"/>
</dbReference>
<keyword evidence="3 5" id="KW-0378">Hydrolase</keyword>
<evidence type="ECO:0000256" key="1">
    <source>
        <dbReference type="ARBA" id="ARBA00022722"/>
    </source>
</evidence>
<gene>
    <name evidence="5 9" type="primary">rny</name>
    <name evidence="9" type="ORF">Verru16b_01666</name>
</gene>
<dbReference type="GO" id="GO:0016787">
    <property type="term" value="F:hydrolase activity"/>
    <property type="evidence" value="ECO:0007669"/>
    <property type="project" value="UniProtKB-KW"/>
</dbReference>
<name>A0A1D8AUN2_9BACT</name>
<keyword evidence="4 5" id="KW-0694">RNA-binding</keyword>
<keyword evidence="5" id="KW-1133">Transmembrane helix</keyword>
<keyword evidence="10" id="KW-1185">Reference proteome</keyword>
<reference evidence="9 10" key="1">
    <citation type="submission" date="2016-06" db="EMBL/GenBank/DDBJ databases">
        <title>Three novel species with peptidoglycan cell walls form the new genus Lacunisphaera gen. nov. in the family Opitutaceae of the verrucomicrobial subdivision 4.</title>
        <authorList>
            <person name="Rast P."/>
            <person name="Gloeckner I."/>
            <person name="Jogler M."/>
            <person name="Boedeker C."/>
            <person name="Jeske O."/>
            <person name="Wiegand S."/>
            <person name="Reinhardt R."/>
            <person name="Schumann P."/>
            <person name="Rohde M."/>
            <person name="Spring S."/>
            <person name="Gloeckner F.O."/>
            <person name="Jogler C."/>
        </authorList>
    </citation>
    <scope>NUCLEOTIDE SEQUENCE [LARGE SCALE GENOMIC DNA]</scope>
    <source>
        <strain evidence="9 10">IG16b</strain>
    </source>
</reference>
<dbReference type="STRING" id="1838286.Verru16b_01666"/>
<dbReference type="Pfam" id="PF00013">
    <property type="entry name" value="KH_1"/>
    <property type="match status" value="1"/>
</dbReference>
<keyword evidence="1 5" id="KW-0540">Nuclease</keyword>
<keyword evidence="5" id="KW-0472">Membrane</keyword>
<evidence type="ECO:0000256" key="2">
    <source>
        <dbReference type="ARBA" id="ARBA00022759"/>
    </source>
</evidence>
<dbReference type="SUPFAM" id="SSF54791">
    <property type="entry name" value="Eukaryotic type KH-domain (KH-domain type I)"/>
    <property type="match status" value="1"/>
</dbReference>
<dbReference type="InterPro" id="IPR036612">
    <property type="entry name" value="KH_dom_type_1_sf"/>
</dbReference>
<dbReference type="GO" id="GO:0005886">
    <property type="term" value="C:plasma membrane"/>
    <property type="evidence" value="ECO:0007669"/>
    <property type="project" value="UniProtKB-SubCell"/>
</dbReference>
<dbReference type="PROSITE" id="PS50084">
    <property type="entry name" value="KH_TYPE_1"/>
    <property type="match status" value="1"/>
</dbReference>
<evidence type="ECO:0000256" key="4">
    <source>
        <dbReference type="ARBA" id="ARBA00022884"/>
    </source>
</evidence>
<dbReference type="SMART" id="SM00471">
    <property type="entry name" value="HDc"/>
    <property type="match status" value="1"/>
</dbReference>
<evidence type="ECO:0000256" key="6">
    <source>
        <dbReference type="NCBIfam" id="TIGR03319"/>
    </source>
</evidence>
<dbReference type="InterPro" id="IPR017705">
    <property type="entry name" value="Ribonuclease_Y"/>
</dbReference>
<dbReference type="SUPFAM" id="SSF109604">
    <property type="entry name" value="HD-domain/PDEase-like"/>
    <property type="match status" value="1"/>
</dbReference>
<dbReference type="InterPro" id="IPR004087">
    <property type="entry name" value="KH_dom"/>
</dbReference>
<dbReference type="SMART" id="SM00322">
    <property type="entry name" value="KH"/>
    <property type="match status" value="1"/>
</dbReference>
<feature type="coiled-coil region" evidence="7">
    <location>
        <begin position="66"/>
        <end position="93"/>
    </location>
</feature>
<comment type="subcellular location">
    <subcellularLocation>
        <location evidence="5">Cell membrane</location>
        <topology evidence="5">Single-pass membrane protein</topology>
    </subcellularLocation>
</comment>
<dbReference type="InterPro" id="IPR006674">
    <property type="entry name" value="HD_domain"/>
</dbReference>
<dbReference type="RefSeq" id="WP_069961837.1">
    <property type="nucleotide sequence ID" value="NZ_CP016094.1"/>
</dbReference>
<evidence type="ECO:0000313" key="10">
    <source>
        <dbReference type="Proteomes" id="UP000095228"/>
    </source>
</evidence>
<dbReference type="PANTHER" id="PTHR12826:SF15">
    <property type="entry name" value="RIBONUCLEASE Y"/>
    <property type="match status" value="1"/>
</dbReference>
<dbReference type="HAMAP" id="MF_00335">
    <property type="entry name" value="RNase_Y"/>
    <property type="match status" value="1"/>
</dbReference>
<dbReference type="CDD" id="cd00077">
    <property type="entry name" value="HDc"/>
    <property type="match status" value="1"/>
</dbReference>
<evidence type="ECO:0000256" key="3">
    <source>
        <dbReference type="ARBA" id="ARBA00022801"/>
    </source>
</evidence>
<evidence type="ECO:0000256" key="7">
    <source>
        <dbReference type="SAM" id="Coils"/>
    </source>
</evidence>
<comment type="similarity">
    <text evidence="5">Belongs to the RNase Y family.</text>
</comment>
<dbReference type="Gene3D" id="1.10.3210.10">
    <property type="entry name" value="Hypothetical protein af1432"/>
    <property type="match status" value="1"/>
</dbReference>
<sequence length="527" mass="58906">MLTVIAAAKQLSQSAEAETALWVFGLAVVAGLGAGYGAVWLLLRQTRRLACEKAQAHQDMAKREAAVSAQEMISKAEEEIRNREAELNRDLDRRKIEIEMMLREIRSHEESLGLLDYQLEQRQERLAREAGAIKQARDAMRDLSKSLRKRLEGVASLDGEEIRKQLREEITFECQEELRALRKDLLERSEQDLVQQGKRILVATMQRLASKPNNDITATIVQLPTEEMKGRIIGREGRNIKSFEASTGTTLLIDESPQMVLISSFDPVRREVAKLALEALVKDGRIHPASIEESVTRARTELDLHIAQIGEEAVDRLKISGLHPEIIKLLGKLRFRFSYTQNVLDHSIEVAQLCSMLASELGLEPNLAKRAGLLHDIGKSIEGEYEGSHALIGADFIRRYGETPIVINAVAAHHEEVKPETVYSGLVILADAISASRPGARAESMTNYLERLGRLERLAMTLPGVQQAFAIQAGREVRVVVQPSVVTDDQAHALAKTLKLKIEQELDYPSTIKVTVIREQRYTETAT</sequence>
<dbReference type="OrthoDB" id="9803205at2"/>
<dbReference type="Pfam" id="PF01966">
    <property type="entry name" value="HD"/>
    <property type="match status" value="1"/>
</dbReference>
<dbReference type="GO" id="GO:0003723">
    <property type="term" value="F:RNA binding"/>
    <property type="evidence" value="ECO:0007669"/>
    <property type="project" value="UniProtKB-UniRule"/>
</dbReference>
<feature type="transmembrane region" description="Helical" evidence="5">
    <location>
        <begin position="20"/>
        <end position="43"/>
    </location>
</feature>
<dbReference type="NCBIfam" id="TIGR03319">
    <property type="entry name" value="RNase_Y"/>
    <property type="match status" value="1"/>
</dbReference>
<keyword evidence="5" id="KW-1003">Cell membrane</keyword>
<dbReference type="CDD" id="cd22431">
    <property type="entry name" value="KH-I_RNaseY"/>
    <property type="match status" value="1"/>
</dbReference>
<organism evidence="9 10">
    <name type="scientific">Lacunisphaera limnophila</name>
    <dbReference type="NCBI Taxonomy" id="1838286"/>
    <lineage>
        <taxon>Bacteria</taxon>
        <taxon>Pseudomonadati</taxon>
        <taxon>Verrucomicrobiota</taxon>
        <taxon>Opitutia</taxon>
        <taxon>Opitutales</taxon>
        <taxon>Opitutaceae</taxon>
        <taxon>Lacunisphaera</taxon>
    </lineage>
</organism>
<dbReference type="PROSITE" id="PS51831">
    <property type="entry name" value="HD"/>
    <property type="match status" value="1"/>
</dbReference>
<evidence type="ECO:0000313" key="9">
    <source>
        <dbReference type="EMBL" id="AOS44603.1"/>
    </source>
</evidence>
<feature type="domain" description="HD" evidence="8">
    <location>
        <begin position="343"/>
        <end position="436"/>
    </location>
</feature>
<dbReference type="GO" id="GO:0006402">
    <property type="term" value="P:mRNA catabolic process"/>
    <property type="evidence" value="ECO:0007669"/>
    <property type="project" value="UniProtKB-UniRule"/>
</dbReference>
<accession>A0A1D8AUN2</accession>
<evidence type="ECO:0000256" key="5">
    <source>
        <dbReference type="HAMAP-Rule" id="MF_00335"/>
    </source>
</evidence>
<dbReference type="GO" id="GO:0004521">
    <property type="term" value="F:RNA endonuclease activity"/>
    <property type="evidence" value="ECO:0007669"/>
    <property type="project" value="UniProtKB-UniRule"/>
</dbReference>
<dbReference type="InterPro" id="IPR004088">
    <property type="entry name" value="KH_dom_type_1"/>
</dbReference>
<protein>
    <recommendedName>
        <fullName evidence="5 6">Ribonuclease Y</fullName>
        <shortName evidence="5">RNase Y</shortName>
        <ecNumber evidence="5 6">3.1.-.-</ecNumber>
    </recommendedName>
</protein>
<dbReference type="KEGG" id="obg:Verru16b_01666"/>
<keyword evidence="5" id="KW-0812">Transmembrane</keyword>
<dbReference type="InterPro" id="IPR006675">
    <property type="entry name" value="HDIG_dom"/>
</dbReference>
<dbReference type="EMBL" id="CP016094">
    <property type="protein sequence ID" value="AOS44603.1"/>
    <property type="molecule type" value="Genomic_DNA"/>
</dbReference>
<keyword evidence="7" id="KW-0175">Coiled coil</keyword>
<comment type="function">
    <text evidence="5">Endoribonuclease that initiates mRNA decay.</text>
</comment>
<dbReference type="AlphaFoldDB" id="A0A1D8AUN2"/>